<dbReference type="InterPro" id="IPR007298">
    <property type="entry name" value="Cu-R_lipoprotein_NlpE"/>
</dbReference>
<name>A0A6A7WBV8_9BACT</name>
<sequence length="153" mass="16486">MKKKLVLTAAVIAALSVGSCNSKKTNAPETDQDSLSYAEKDSLDSNDFVLDSIAGTYEGTLPAADCPGIKTVLTLNADSTYQYSADYIDRKDGHDEASGIYKLLSHGVIEITRPSSGETSYYKVRDAHSLIMTDSIGNEPEGAMAKHYVLTKK</sequence>
<accession>A0A6A7WBV8</accession>
<dbReference type="Pfam" id="PF04170">
    <property type="entry name" value="NlpE"/>
    <property type="match status" value="1"/>
</dbReference>
<gene>
    <name evidence="2" type="ORF">F7D20_07865</name>
</gene>
<dbReference type="Proteomes" id="UP000384372">
    <property type="component" value="Unassembled WGS sequence"/>
</dbReference>
<reference evidence="2 3" key="1">
    <citation type="submission" date="2019-09" db="EMBL/GenBank/DDBJ databases">
        <title>Distinct polysaccharide growth profiles of human intestinal Prevotella copri isolates.</title>
        <authorList>
            <person name="Fehlner-Peach H."/>
            <person name="Magnabosco C."/>
            <person name="Raghavan V."/>
            <person name="Scher J.U."/>
            <person name="Tett A."/>
            <person name="Cox L.M."/>
            <person name="Gottsegen C."/>
            <person name="Watters A."/>
            <person name="Wiltshire- Gordon J.D."/>
            <person name="Segata N."/>
            <person name="Bonneau R."/>
            <person name="Littman D.R."/>
        </authorList>
    </citation>
    <scope>NUCLEOTIDE SEQUENCE [LARGE SCALE GENOMIC DNA]</scope>
    <source>
        <strain evidence="3">iAQ1173</strain>
    </source>
</reference>
<dbReference type="EMBL" id="VZAD01000061">
    <property type="protein sequence ID" value="MQP11871.1"/>
    <property type="molecule type" value="Genomic_DNA"/>
</dbReference>
<dbReference type="PROSITE" id="PS51257">
    <property type="entry name" value="PROKAR_LIPOPROTEIN"/>
    <property type="match status" value="1"/>
</dbReference>
<comment type="caution">
    <text evidence="2">The sequence shown here is derived from an EMBL/GenBank/DDBJ whole genome shotgun (WGS) entry which is preliminary data.</text>
</comment>
<evidence type="ECO:0000256" key="1">
    <source>
        <dbReference type="SAM" id="SignalP"/>
    </source>
</evidence>
<dbReference type="OrthoDB" id="5348860at2"/>
<dbReference type="AlphaFoldDB" id="A0A6A7WBV8"/>
<protein>
    <submittedName>
        <fullName evidence="2">Copper resistance protein NlpE</fullName>
    </submittedName>
</protein>
<evidence type="ECO:0000313" key="2">
    <source>
        <dbReference type="EMBL" id="MQP11871.1"/>
    </source>
</evidence>
<proteinExistence type="predicted"/>
<keyword evidence="1" id="KW-0732">Signal</keyword>
<evidence type="ECO:0000313" key="3">
    <source>
        <dbReference type="Proteomes" id="UP000384372"/>
    </source>
</evidence>
<dbReference type="Gene3D" id="2.40.128.640">
    <property type="match status" value="1"/>
</dbReference>
<feature type="signal peptide" evidence="1">
    <location>
        <begin position="1"/>
        <end position="22"/>
    </location>
</feature>
<keyword evidence="3" id="KW-1185">Reference proteome</keyword>
<feature type="chain" id="PRO_5025580546" evidence="1">
    <location>
        <begin position="23"/>
        <end position="153"/>
    </location>
</feature>
<dbReference type="RefSeq" id="WP_158463546.1">
    <property type="nucleotide sequence ID" value="NZ_JAHOER010000045.1"/>
</dbReference>
<organism evidence="2 3">
    <name type="scientific">Segatella copri</name>
    <dbReference type="NCBI Taxonomy" id="165179"/>
    <lineage>
        <taxon>Bacteria</taxon>
        <taxon>Pseudomonadati</taxon>
        <taxon>Bacteroidota</taxon>
        <taxon>Bacteroidia</taxon>
        <taxon>Bacteroidales</taxon>
        <taxon>Prevotellaceae</taxon>
        <taxon>Segatella</taxon>
    </lineage>
</organism>